<dbReference type="AlphaFoldDB" id="A0A7V8SWF8"/>
<evidence type="ECO:0000256" key="1">
    <source>
        <dbReference type="SAM" id="Phobius"/>
    </source>
</evidence>
<reference evidence="3" key="1">
    <citation type="submission" date="2020-06" db="EMBL/GenBank/DDBJ databases">
        <title>Legume-microbial interactions unlock mineral nutrients during tropical forest succession.</title>
        <authorList>
            <person name="Epihov D.Z."/>
        </authorList>
    </citation>
    <scope>NUCLEOTIDE SEQUENCE [LARGE SCALE GENOMIC DNA]</scope>
    <source>
        <strain evidence="3">Pan2503</strain>
    </source>
</reference>
<dbReference type="InterPro" id="IPR002734">
    <property type="entry name" value="RibDG_C"/>
</dbReference>
<keyword evidence="4" id="KW-1185">Reference proteome</keyword>
<dbReference type="PANTHER" id="PTHR38011">
    <property type="entry name" value="DIHYDROFOLATE REDUCTASE FAMILY PROTEIN (AFU_ORTHOLOGUE AFUA_8G06820)"/>
    <property type="match status" value="1"/>
</dbReference>
<protein>
    <submittedName>
        <fullName evidence="3">Dihydrofolate reductase family protein</fullName>
    </submittedName>
</protein>
<evidence type="ECO:0000259" key="2">
    <source>
        <dbReference type="Pfam" id="PF01872"/>
    </source>
</evidence>
<dbReference type="InterPro" id="IPR024072">
    <property type="entry name" value="DHFR-like_dom_sf"/>
</dbReference>
<sequence>GKNIWMMGGGEIIGSFLDEAAIDEFIITVVPTFIGAGIPLLAPRHRKVALRLLGVERFPDGVVQLHYEVQRSMV</sequence>
<evidence type="ECO:0000313" key="4">
    <source>
        <dbReference type="Proteomes" id="UP000567293"/>
    </source>
</evidence>
<organism evidence="3 4">
    <name type="scientific">Candidatus Acidiferrum panamense</name>
    <dbReference type="NCBI Taxonomy" id="2741543"/>
    <lineage>
        <taxon>Bacteria</taxon>
        <taxon>Pseudomonadati</taxon>
        <taxon>Acidobacteriota</taxon>
        <taxon>Terriglobia</taxon>
        <taxon>Candidatus Acidiferrales</taxon>
        <taxon>Candidatus Acidiferrum</taxon>
    </lineage>
</organism>
<dbReference type="Proteomes" id="UP000567293">
    <property type="component" value="Unassembled WGS sequence"/>
</dbReference>
<dbReference type="GO" id="GO:0008703">
    <property type="term" value="F:5-amino-6-(5-phosphoribosylamino)uracil reductase activity"/>
    <property type="evidence" value="ECO:0007669"/>
    <property type="project" value="InterPro"/>
</dbReference>
<dbReference type="InterPro" id="IPR050765">
    <property type="entry name" value="Riboflavin_Biosynth_HTPR"/>
</dbReference>
<keyword evidence="1" id="KW-0812">Transmembrane</keyword>
<accession>A0A7V8SWF8</accession>
<dbReference type="Gene3D" id="3.40.430.10">
    <property type="entry name" value="Dihydrofolate Reductase, subunit A"/>
    <property type="match status" value="1"/>
</dbReference>
<dbReference type="GO" id="GO:0009231">
    <property type="term" value="P:riboflavin biosynthetic process"/>
    <property type="evidence" value="ECO:0007669"/>
    <property type="project" value="InterPro"/>
</dbReference>
<dbReference type="EMBL" id="JACDQQ010000756">
    <property type="protein sequence ID" value="MBA0084899.1"/>
    <property type="molecule type" value="Genomic_DNA"/>
</dbReference>
<feature type="non-terminal residue" evidence="3">
    <location>
        <position position="1"/>
    </location>
</feature>
<evidence type="ECO:0000313" key="3">
    <source>
        <dbReference type="EMBL" id="MBA0084899.1"/>
    </source>
</evidence>
<dbReference type="Pfam" id="PF01872">
    <property type="entry name" value="RibD_C"/>
    <property type="match status" value="1"/>
</dbReference>
<feature type="domain" description="Bacterial bifunctional deaminase-reductase C-terminal" evidence="2">
    <location>
        <begin position="2"/>
        <end position="63"/>
    </location>
</feature>
<dbReference type="PANTHER" id="PTHR38011:SF11">
    <property type="entry name" value="2,5-DIAMINO-6-RIBOSYLAMINO-4(3H)-PYRIMIDINONE 5'-PHOSPHATE REDUCTASE"/>
    <property type="match status" value="1"/>
</dbReference>
<feature type="transmembrane region" description="Helical" evidence="1">
    <location>
        <begin position="25"/>
        <end position="42"/>
    </location>
</feature>
<comment type="caution">
    <text evidence="3">The sequence shown here is derived from an EMBL/GenBank/DDBJ whole genome shotgun (WGS) entry which is preliminary data.</text>
</comment>
<keyword evidence="1" id="KW-1133">Transmembrane helix</keyword>
<dbReference type="SUPFAM" id="SSF53597">
    <property type="entry name" value="Dihydrofolate reductase-like"/>
    <property type="match status" value="1"/>
</dbReference>
<gene>
    <name evidence="3" type="ORF">HRJ53_07885</name>
</gene>
<name>A0A7V8SWF8_9BACT</name>
<proteinExistence type="predicted"/>
<keyword evidence="1" id="KW-0472">Membrane</keyword>